<evidence type="ECO:0000256" key="8">
    <source>
        <dbReference type="ARBA" id="ARBA00023136"/>
    </source>
</evidence>
<keyword evidence="3 10" id="KW-0813">Transport</keyword>
<evidence type="ECO:0000256" key="3">
    <source>
        <dbReference type="ARBA" id="ARBA00022448"/>
    </source>
</evidence>
<keyword evidence="12" id="KW-1185">Reference proteome</keyword>
<dbReference type="SUPFAM" id="SSF103506">
    <property type="entry name" value="Mitochondrial carrier"/>
    <property type="match status" value="1"/>
</dbReference>
<dbReference type="Proteomes" id="UP000583929">
    <property type="component" value="Unassembled WGS sequence"/>
</dbReference>
<evidence type="ECO:0000256" key="5">
    <source>
        <dbReference type="ARBA" id="ARBA00022737"/>
    </source>
</evidence>
<evidence type="ECO:0000256" key="1">
    <source>
        <dbReference type="ARBA" id="ARBA00004225"/>
    </source>
</evidence>
<comment type="subcellular location">
    <subcellularLocation>
        <location evidence="1">Mitochondrion membrane</location>
        <topology evidence="1">Multi-pass membrane protein</topology>
    </subcellularLocation>
</comment>
<evidence type="ECO:0000313" key="11">
    <source>
        <dbReference type="EMBL" id="KAF4385229.1"/>
    </source>
</evidence>
<evidence type="ECO:0000256" key="9">
    <source>
        <dbReference type="PROSITE-ProRule" id="PRU00282"/>
    </source>
</evidence>
<sequence>MQILVAPPSPSPSPSPPSYLLGRSDAIVVECARTVDLMDELLRNQIFAIHALAAAGSVTLGNALTYPLDTAKVIIQVGSSSGKPLTTTKALDRVKYLSGYSGLYNGFGWLALGRSLGVGARFGTYEIVAAYFKDGRQYNYLSLSEAFRAGMVAGVAESVITTPFELVKLRAQVASASPPSNYSSMRKKRVVTPLIEKLLRGYTPDRKALNYSVDLLSTLRNKHTNMTGALQAYPWMMTGSGSPPSVTNVRRLPDIISLEGWSSLLRGLRPGLVRDSIYGGVFFTAWEFLHQAMVDWKAIGMNPVPSMDEDIPLSPLAVTFAAGLSGSVAAAASHCFDTAKSRSLCTVVPKFVSLERKFLKWKRPGSRFERWTGIHPADRKVLFNGIGLRMARCGISSFVLVGSYFLIVDQLVSRGNRLT</sequence>
<evidence type="ECO:0000256" key="7">
    <source>
        <dbReference type="ARBA" id="ARBA00023128"/>
    </source>
</evidence>
<dbReference type="InterPro" id="IPR018108">
    <property type="entry name" value="MCP_transmembrane"/>
</dbReference>
<keyword evidence="4 9" id="KW-0812">Transmembrane</keyword>
<proteinExistence type="inferred from homology"/>
<keyword evidence="5" id="KW-0677">Repeat</keyword>
<dbReference type="InterPro" id="IPR050567">
    <property type="entry name" value="Mitochondrial_Carrier"/>
</dbReference>
<keyword evidence="7" id="KW-0496">Mitochondrion</keyword>
<dbReference type="AlphaFoldDB" id="A0A7J6GT46"/>
<dbReference type="GO" id="GO:0022857">
    <property type="term" value="F:transmembrane transporter activity"/>
    <property type="evidence" value="ECO:0007669"/>
    <property type="project" value="TreeGrafter"/>
</dbReference>
<feature type="repeat" description="Solcar" evidence="9">
    <location>
        <begin position="141"/>
        <end position="292"/>
    </location>
</feature>
<evidence type="ECO:0000256" key="10">
    <source>
        <dbReference type="RuleBase" id="RU000488"/>
    </source>
</evidence>
<reference evidence="11 12" key="1">
    <citation type="journal article" date="2020" name="bioRxiv">
        <title>Sequence and annotation of 42 cannabis genomes reveals extensive copy number variation in cannabinoid synthesis and pathogen resistance genes.</title>
        <authorList>
            <person name="Mckernan K.J."/>
            <person name="Helbert Y."/>
            <person name="Kane L.T."/>
            <person name="Ebling H."/>
            <person name="Zhang L."/>
            <person name="Liu B."/>
            <person name="Eaton Z."/>
            <person name="Mclaughlin S."/>
            <person name="Kingan S."/>
            <person name="Baybayan P."/>
            <person name="Concepcion G."/>
            <person name="Jordan M."/>
            <person name="Riva A."/>
            <person name="Barbazuk W."/>
            <person name="Harkins T."/>
        </authorList>
    </citation>
    <scope>NUCLEOTIDE SEQUENCE [LARGE SCALE GENOMIC DNA]</scope>
    <source>
        <strain evidence="12">cv. Jamaican Lion 4</strain>
        <tissue evidence="11">Leaf</tissue>
    </source>
</reference>
<comment type="similarity">
    <text evidence="2 10">Belongs to the mitochondrial carrier (TC 2.A.29) family.</text>
</comment>
<evidence type="ECO:0000313" key="12">
    <source>
        <dbReference type="Proteomes" id="UP000583929"/>
    </source>
</evidence>
<dbReference type="Pfam" id="PF00153">
    <property type="entry name" value="Mito_carr"/>
    <property type="match status" value="2"/>
</dbReference>
<keyword evidence="6" id="KW-1133">Transmembrane helix</keyword>
<keyword evidence="8 9" id="KW-0472">Membrane</keyword>
<dbReference type="PANTHER" id="PTHR45624:SF36">
    <property type="entry name" value="S-ADENOSYLMETHIONINE CARRIER 2, CHLOROPLASTIC-RELATED"/>
    <property type="match status" value="1"/>
</dbReference>
<gene>
    <name evidence="11" type="ORF">G4B88_026512</name>
</gene>
<evidence type="ECO:0000256" key="4">
    <source>
        <dbReference type="ARBA" id="ARBA00022692"/>
    </source>
</evidence>
<accession>A0A7J6GT46</accession>
<protein>
    <submittedName>
        <fullName evidence="11">Uncharacterized protein</fullName>
    </submittedName>
</protein>
<organism evidence="11 12">
    <name type="scientific">Cannabis sativa</name>
    <name type="common">Hemp</name>
    <name type="synonym">Marijuana</name>
    <dbReference type="NCBI Taxonomy" id="3483"/>
    <lineage>
        <taxon>Eukaryota</taxon>
        <taxon>Viridiplantae</taxon>
        <taxon>Streptophyta</taxon>
        <taxon>Embryophyta</taxon>
        <taxon>Tracheophyta</taxon>
        <taxon>Spermatophyta</taxon>
        <taxon>Magnoliopsida</taxon>
        <taxon>eudicotyledons</taxon>
        <taxon>Gunneridae</taxon>
        <taxon>Pentapetalae</taxon>
        <taxon>rosids</taxon>
        <taxon>fabids</taxon>
        <taxon>Rosales</taxon>
        <taxon>Cannabaceae</taxon>
        <taxon>Cannabis</taxon>
    </lineage>
</organism>
<evidence type="ECO:0000256" key="6">
    <source>
        <dbReference type="ARBA" id="ARBA00022989"/>
    </source>
</evidence>
<dbReference type="PROSITE" id="PS50920">
    <property type="entry name" value="SOLCAR"/>
    <property type="match status" value="2"/>
</dbReference>
<dbReference type="PANTHER" id="PTHR45624">
    <property type="entry name" value="MITOCHONDRIAL BASIC AMINO ACIDS TRANSPORTER-RELATED"/>
    <property type="match status" value="1"/>
</dbReference>
<name>A0A7J6GT46_CANSA</name>
<dbReference type="EMBL" id="JAATIQ010000086">
    <property type="protein sequence ID" value="KAF4385229.1"/>
    <property type="molecule type" value="Genomic_DNA"/>
</dbReference>
<dbReference type="GO" id="GO:0031966">
    <property type="term" value="C:mitochondrial membrane"/>
    <property type="evidence" value="ECO:0007669"/>
    <property type="project" value="UniProtKB-SubCell"/>
</dbReference>
<dbReference type="Gene3D" id="1.50.40.10">
    <property type="entry name" value="Mitochondrial carrier domain"/>
    <property type="match status" value="2"/>
</dbReference>
<evidence type="ECO:0000256" key="2">
    <source>
        <dbReference type="ARBA" id="ARBA00006375"/>
    </source>
</evidence>
<feature type="repeat" description="Solcar" evidence="9">
    <location>
        <begin position="45"/>
        <end position="131"/>
    </location>
</feature>
<comment type="caution">
    <text evidence="11">The sequence shown here is derived from an EMBL/GenBank/DDBJ whole genome shotgun (WGS) entry which is preliminary data.</text>
</comment>
<dbReference type="InterPro" id="IPR023395">
    <property type="entry name" value="MCP_dom_sf"/>
</dbReference>